<organism evidence="1">
    <name type="scientific">marine sediment metagenome</name>
    <dbReference type="NCBI Taxonomy" id="412755"/>
    <lineage>
        <taxon>unclassified sequences</taxon>
        <taxon>metagenomes</taxon>
        <taxon>ecological metagenomes</taxon>
    </lineage>
</organism>
<name>A0A0F9JM50_9ZZZZ</name>
<proteinExistence type="predicted"/>
<sequence>MDKEKVIDDNTMANIAELENIIRDLDYGDITLNSLVFRLRDIINGLEGK</sequence>
<reference evidence="1" key="1">
    <citation type="journal article" date="2015" name="Nature">
        <title>Complex archaea that bridge the gap between prokaryotes and eukaryotes.</title>
        <authorList>
            <person name="Spang A."/>
            <person name="Saw J.H."/>
            <person name="Jorgensen S.L."/>
            <person name="Zaremba-Niedzwiedzka K."/>
            <person name="Martijn J."/>
            <person name="Lind A.E."/>
            <person name="van Eijk R."/>
            <person name="Schleper C."/>
            <person name="Guy L."/>
            <person name="Ettema T.J."/>
        </authorList>
    </citation>
    <scope>NUCLEOTIDE SEQUENCE</scope>
</reference>
<evidence type="ECO:0000313" key="1">
    <source>
        <dbReference type="EMBL" id="KKM06796.1"/>
    </source>
</evidence>
<gene>
    <name evidence="1" type="ORF">LCGC14_1740330</name>
</gene>
<accession>A0A0F9JM50</accession>
<comment type="caution">
    <text evidence="1">The sequence shown here is derived from an EMBL/GenBank/DDBJ whole genome shotgun (WGS) entry which is preliminary data.</text>
</comment>
<protein>
    <submittedName>
        <fullName evidence="1">Uncharacterized protein</fullName>
    </submittedName>
</protein>
<dbReference type="EMBL" id="LAZR01015911">
    <property type="protein sequence ID" value="KKM06796.1"/>
    <property type="molecule type" value="Genomic_DNA"/>
</dbReference>
<dbReference type="AlphaFoldDB" id="A0A0F9JM50"/>